<dbReference type="Proteomes" id="UP001054821">
    <property type="component" value="Chromosome 4"/>
</dbReference>
<dbReference type="PANTHER" id="PTHR11439">
    <property type="entry name" value="GAG-POL-RELATED RETROTRANSPOSON"/>
    <property type="match status" value="1"/>
</dbReference>
<reference evidence="1 2" key="1">
    <citation type="journal article" date="2022" name="G3 (Bethesda)">
        <title>Whole-genome sequence and methylome profiling of the almond [Prunus dulcis (Mill.) D.A. Webb] cultivar 'Nonpareil'.</title>
        <authorList>
            <person name="D'Amico-Willman K.M."/>
            <person name="Ouma W.Z."/>
            <person name="Meulia T."/>
            <person name="Sideli G.M."/>
            <person name="Gradziel T.M."/>
            <person name="Fresnedo-Ramirez J."/>
        </authorList>
    </citation>
    <scope>NUCLEOTIDE SEQUENCE [LARGE SCALE GENOMIC DNA]</scope>
    <source>
        <strain evidence="1">Clone GOH B32 T37-40</strain>
    </source>
</reference>
<organism evidence="1 2">
    <name type="scientific">Prunus dulcis</name>
    <name type="common">Almond</name>
    <name type="synonym">Amygdalus dulcis</name>
    <dbReference type="NCBI Taxonomy" id="3755"/>
    <lineage>
        <taxon>Eukaryota</taxon>
        <taxon>Viridiplantae</taxon>
        <taxon>Streptophyta</taxon>
        <taxon>Embryophyta</taxon>
        <taxon>Tracheophyta</taxon>
        <taxon>Spermatophyta</taxon>
        <taxon>Magnoliopsida</taxon>
        <taxon>eudicotyledons</taxon>
        <taxon>Gunneridae</taxon>
        <taxon>Pentapetalae</taxon>
        <taxon>rosids</taxon>
        <taxon>fabids</taxon>
        <taxon>Rosales</taxon>
        <taxon>Rosaceae</taxon>
        <taxon>Amygdaloideae</taxon>
        <taxon>Amygdaleae</taxon>
        <taxon>Prunus</taxon>
    </lineage>
</organism>
<sequence>MELACTSSGLSVTQTEYVVDLLKCANMHEAKPVPSPAVGGRRLSLSGDLLFDLTEYRSIIGAFKCLALTRPDISFAVNQHPSSQSYSDADYVGDLDDRHSTGGYCVYLGTNLIYWISKKQLGVSRSSTESEYRQLALHCRHFVLVTGFVS</sequence>
<evidence type="ECO:0000313" key="2">
    <source>
        <dbReference type="Proteomes" id="UP001054821"/>
    </source>
</evidence>
<keyword evidence="2" id="KW-1185">Reference proteome</keyword>
<comment type="caution">
    <text evidence="1">The sequence shown here is derived from an EMBL/GenBank/DDBJ whole genome shotgun (WGS) entry which is preliminary data.</text>
</comment>
<gene>
    <name evidence="1" type="ORF">L3X38_023496</name>
</gene>
<dbReference type="PANTHER" id="PTHR11439:SF483">
    <property type="entry name" value="PEPTIDE SYNTHASE GLIP-LIKE, PUTATIVE (AFU_ORTHOLOGUE AFUA_3G12920)-RELATED"/>
    <property type="match status" value="1"/>
</dbReference>
<protein>
    <submittedName>
        <fullName evidence="1">Uncharacterized protein</fullName>
    </submittedName>
</protein>
<accession>A0AAD4VXZ1</accession>
<proteinExistence type="predicted"/>
<dbReference type="EMBL" id="JAJFAZ020000004">
    <property type="protein sequence ID" value="KAI5333365.1"/>
    <property type="molecule type" value="Genomic_DNA"/>
</dbReference>
<dbReference type="AlphaFoldDB" id="A0AAD4VXZ1"/>
<dbReference type="CDD" id="cd09272">
    <property type="entry name" value="RNase_HI_RT_Ty1"/>
    <property type="match status" value="1"/>
</dbReference>
<name>A0AAD4VXZ1_PRUDU</name>
<evidence type="ECO:0000313" key="1">
    <source>
        <dbReference type="EMBL" id="KAI5333365.1"/>
    </source>
</evidence>